<dbReference type="Proteomes" id="UP000886757">
    <property type="component" value="Unassembled WGS sequence"/>
</dbReference>
<dbReference type="InterPro" id="IPR051554">
    <property type="entry name" value="Acetyltransferase_Eis"/>
</dbReference>
<dbReference type="Pfam" id="PF13527">
    <property type="entry name" value="Acetyltransf_9"/>
    <property type="match status" value="1"/>
</dbReference>
<name>A0A9D1D9B0_9FIRM</name>
<reference evidence="2" key="1">
    <citation type="submission" date="2020-10" db="EMBL/GenBank/DDBJ databases">
        <authorList>
            <person name="Gilroy R."/>
        </authorList>
    </citation>
    <scope>NUCLEOTIDE SEQUENCE</scope>
    <source>
        <strain evidence="2">ChiSjej4B22-8148</strain>
    </source>
</reference>
<dbReference type="GO" id="GO:0030649">
    <property type="term" value="P:aminoglycoside antibiotic catabolic process"/>
    <property type="evidence" value="ECO:0007669"/>
    <property type="project" value="TreeGrafter"/>
</dbReference>
<feature type="domain" description="N-acetyltransferase" evidence="1">
    <location>
        <begin position="1"/>
        <end position="146"/>
    </location>
</feature>
<dbReference type="Gene3D" id="3.40.630.30">
    <property type="match status" value="1"/>
</dbReference>
<dbReference type="SUPFAM" id="SSF55729">
    <property type="entry name" value="Acyl-CoA N-acyltransferases (Nat)"/>
    <property type="match status" value="1"/>
</dbReference>
<dbReference type="GO" id="GO:0034069">
    <property type="term" value="F:aminoglycoside N-acetyltransferase activity"/>
    <property type="evidence" value="ECO:0007669"/>
    <property type="project" value="TreeGrafter"/>
</dbReference>
<proteinExistence type="predicted"/>
<comment type="caution">
    <text evidence="2">The sequence shown here is derived from an EMBL/GenBank/DDBJ whole genome shotgun (WGS) entry which is preliminary data.</text>
</comment>
<sequence>MEFRKLNRREHGRTRELYEAAFPEDGRAFTDYYYEWKTRDNEIFAALDGEKICGMVHLNPVMLWREGELEKLHYIVAVATRKEYRHRGVMRRLLSLSEDWMKEQGETFTFLMPAKEEIYRPFGYRFFCCQRQGTIQGRKREGLSLSCRPVKEENYGELAGFVNEVLKESYRAFVWRDTEYYTRMAREQACQGGSVWGIYEAERLLGSFCTEKTGEKSSPVEIREIICRREEAKGVREALEDFVSGQGVCRVRGCVPDVALTEERRKPLYMGKTPGGGISEVSAAELGEDWFVNEVV</sequence>
<dbReference type="InterPro" id="IPR000182">
    <property type="entry name" value="GNAT_dom"/>
</dbReference>
<protein>
    <submittedName>
        <fullName evidence="2">GNAT family N-acetyltransferase</fullName>
    </submittedName>
</protein>
<dbReference type="PROSITE" id="PS51186">
    <property type="entry name" value="GNAT"/>
    <property type="match status" value="1"/>
</dbReference>
<dbReference type="AlphaFoldDB" id="A0A9D1D9B0"/>
<evidence type="ECO:0000313" key="3">
    <source>
        <dbReference type="Proteomes" id="UP000886757"/>
    </source>
</evidence>
<accession>A0A9D1D9B0</accession>
<gene>
    <name evidence="2" type="ORF">IAB31_00815</name>
</gene>
<dbReference type="CDD" id="cd04301">
    <property type="entry name" value="NAT_SF"/>
    <property type="match status" value="1"/>
</dbReference>
<dbReference type="PANTHER" id="PTHR37817:SF1">
    <property type="entry name" value="N-ACETYLTRANSFERASE EIS"/>
    <property type="match status" value="1"/>
</dbReference>
<organism evidence="2 3">
    <name type="scientific">Candidatus Choladousia intestinavium</name>
    <dbReference type="NCBI Taxonomy" id="2840727"/>
    <lineage>
        <taxon>Bacteria</taxon>
        <taxon>Bacillati</taxon>
        <taxon>Bacillota</taxon>
        <taxon>Clostridia</taxon>
        <taxon>Lachnospirales</taxon>
        <taxon>Lachnospiraceae</taxon>
        <taxon>Lachnospiraceae incertae sedis</taxon>
        <taxon>Candidatus Choladousia</taxon>
    </lineage>
</organism>
<dbReference type="InterPro" id="IPR016181">
    <property type="entry name" value="Acyl_CoA_acyltransferase"/>
</dbReference>
<dbReference type="EMBL" id="DVGK01000010">
    <property type="protein sequence ID" value="HIR12448.1"/>
    <property type="molecule type" value="Genomic_DNA"/>
</dbReference>
<dbReference type="PANTHER" id="PTHR37817">
    <property type="entry name" value="N-ACETYLTRANSFERASE EIS"/>
    <property type="match status" value="1"/>
</dbReference>
<evidence type="ECO:0000259" key="1">
    <source>
        <dbReference type="PROSITE" id="PS51186"/>
    </source>
</evidence>
<reference evidence="2" key="2">
    <citation type="journal article" date="2021" name="PeerJ">
        <title>Extensive microbial diversity within the chicken gut microbiome revealed by metagenomics and culture.</title>
        <authorList>
            <person name="Gilroy R."/>
            <person name="Ravi A."/>
            <person name="Getino M."/>
            <person name="Pursley I."/>
            <person name="Horton D.L."/>
            <person name="Alikhan N.F."/>
            <person name="Baker D."/>
            <person name="Gharbi K."/>
            <person name="Hall N."/>
            <person name="Watson M."/>
            <person name="Adriaenssens E.M."/>
            <person name="Foster-Nyarko E."/>
            <person name="Jarju S."/>
            <person name="Secka A."/>
            <person name="Antonio M."/>
            <person name="Oren A."/>
            <person name="Chaudhuri R.R."/>
            <person name="La Ragione R."/>
            <person name="Hildebrand F."/>
            <person name="Pallen M.J."/>
        </authorList>
    </citation>
    <scope>NUCLEOTIDE SEQUENCE</scope>
    <source>
        <strain evidence="2">ChiSjej4B22-8148</strain>
    </source>
</reference>
<evidence type="ECO:0000313" key="2">
    <source>
        <dbReference type="EMBL" id="HIR12448.1"/>
    </source>
</evidence>